<dbReference type="SUPFAM" id="SSF81653">
    <property type="entry name" value="Calcium ATPase, transduction domain A"/>
    <property type="match status" value="1"/>
</dbReference>
<dbReference type="PROSITE" id="PS00154">
    <property type="entry name" value="ATPASE_E1_E2"/>
    <property type="match status" value="1"/>
</dbReference>
<keyword evidence="5 7" id="KW-0472">Membrane</keyword>
<dbReference type="Gene3D" id="3.40.1110.10">
    <property type="entry name" value="Calcium-transporting ATPase, cytoplasmic domain N"/>
    <property type="match status" value="1"/>
</dbReference>
<dbReference type="InterPro" id="IPR023298">
    <property type="entry name" value="ATPase_P-typ_TM_dom_sf"/>
</dbReference>
<feature type="domain" description="P-type ATPase A" evidence="8">
    <location>
        <begin position="120"/>
        <end position="216"/>
    </location>
</feature>
<accession>A0ABN6YZ36</accession>
<evidence type="ECO:0000313" key="9">
    <source>
        <dbReference type="EMBL" id="BDZ76394.1"/>
    </source>
</evidence>
<dbReference type="SFLD" id="SFLDG00002">
    <property type="entry name" value="C1.7:_P-type_atpase_like"/>
    <property type="match status" value="1"/>
</dbReference>
<dbReference type="InterPro" id="IPR044492">
    <property type="entry name" value="P_typ_ATPase_HD_dom"/>
</dbReference>
<dbReference type="Proteomes" id="UP001305815">
    <property type="component" value="Chromosome"/>
</dbReference>
<comment type="subcellular location">
    <subcellularLocation>
        <location evidence="1">Membrane</location>
        <topology evidence="1">Multi-pass membrane protein</topology>
    </subcellularLocation>
</comment>
<feature type="transmembrane region" description="Helical" evidence="7">
    <location>
        <begin position="237"/>
        <end position="259"/>
    </location>
</feature>
<dbReference type="RefSeq" id="WP_316266187.1">
    <property type="nucleotide sequence ID" value="NZ_AP027742.1"/>
</dbReference>
<dbReference type="Gene3D" id="1.20.1110.10">
    <property type="entry name" value="Calcium-transporting ATPase, transmembrane domain"/>
    <property type="match status" value="1"/>
</dbReference>
<feature type="transmembrane region" description="Helical" evidence="7">
    <location>
        <begin position="767"/>
        <end position="785"/>
    </location>
</feature>
<feature type="transmembrane region" description="Helical" evidence="7">
    <location>
        <begin position="681"/>
        <end position="704"/>
    </location>
</feature>
<dbReference type="InterPro" id="IPR008250">
    <property type="entry name" value="ATPase_P-typ_transduc_dom_A_sf"/>
</dbReference>
<keyword evidence="3" id="KW-1278">Translocase</keyword>
<dbReference type="NCBIfam" id="TIGR01494">
    <property type="entry name" value="ATPase_P-type"/>
    <property type="match status" value="2"/>
</dbReference>
<dbReference type="InterPro" id="IPR059000">
    <property type="entry name" value="ATPase_P-type_domA"/>
</dbReference>
<dbReference type="SUPFAM" id="SSF56784">
    <property type="entry name" value="HAD-like"/>
    <property type="match status" value="1"/>
</dbReference>
<dbReference type="Gene3D" id="2.70.150.10">
    <property type="entry name" value="Calcium-transporting ATPase, cytoplasmic transduction domain A"/>
    <property type="match status" value="1"/>
</dbReference>
<feature type="transmembrane region" description="Helical" evidence="7">
    <location>
        <begin position="651"/>
        <end position="669"/>
    </location>
</feature>
<dbReference type="PANTHER" id="PTHR42861">
    <property type="entry name" value="CALCIUM-TRANSPORTING ATPASE"/>
    <property type="match status" value="1"/>
</dbReference>
<feature type="compositionally biased region" description="Basic and acidic residues" evidence="6">
    <location>
        <begin position="8"/>
        <end position="21"/>
    </location>
</feature>
<dbReference type="InterPro" id="IPR036412">
    <property type="entry name" value="HAD-like_sf"/>
</dbReference>
<gene>
    <name evidence="9" type="ORF">Lac1_05770</name>
</gene>
<dbReference type="InterPro" id="IPR023214">
    <property type="entry name" value="HAD_sf"/>
</dbReference>
<dbReference type="SFLD" id="SFLDS00003">
    <property type="entry name" value="Haloacid_Dehalogenase"/>
    <property type="match status" value="1"/>
</dbReference>
<dbReference type="InterPro" id="IPR018303">
    <property type="entry name" value="ATPase_P-typ_P_site"/>
</dbReference>
<feature type="transmembrane region" description="Helical" evidence="7">
    <location>
        <begin position="92"/>
        <end position="110"/>
    </location>
</feature>
<evidence type="ECO:0000256" key="6">
    <source>
        <dbReference type="SAM" id="MobiDB-lite"/>
    </source>
</evidence>
<dbReference type="CDD" id="cd02609">
    <property type="entry name" value="P-type_ATPase"/>
    <property type="match status" value="1"/>
</dbReference>
<dbReference type="SUPFAM" id="SSF81665">
    <property type="entry name" value="Calcium ATPase, transmembrane domain M"/>
    <property type="match status" value="1"/>
</dbReference>
<dbReference type="PRINTS" id="PR00119">
    <property type="entry name" value="CATATPASE"/>
</dbReference>
<feature type="transmembrane region" description="Helical" evidence="7">
    <location>
        <begin position="621"/>
        <end position="645"/>
    </location>
</feature>
<feature type="transmembrane region" description="Helical" evidence="7">
    <location>
        <begin position="271"/>
        <end position="293"/>
    </location>
</feature>
<feature type="transmembrane region" description="Helical" evidence="7">
    <location>
        <begin position="745"/>
        <end position="761"/>
    </location>
</feature>
<feature type="transmembrane region" description="Helical" evidence="7">
    <location>
        <begin position="716"/>
        <end position="733"/>
    </location>
</feature>
<dbReference type="Pfam" id="PF00702">
    <property type="entry name" value="Hydrolase"/>
    <property type="match status" value="1"/>
</dbReference>
<keyword evidence="2 7" id="KW-0812">Transmembrane</keyword>
<reference evidence="10" key="1">
    <citation type="journal article" date="2023" name="Int. J. Syst. Evol. Microbiol.">
        <title>Claveliimonas bilis gen. nov., sp. nov., deoxycholic acid-producing bacteria isolated from human faeces, and reclassification of Sellimonas monacensis Zenner et al. 2021 as Claveliimonas monacensis comb. nov.</title>
        <authorList>
            <person name="Hisatomi A."/>
            <person name="Kastawa N.W.E.P.G."/>
            <person name="Song I."/>
            <person name="Ohkuma M."/>
            <person name="Fukiya S."/>
            <person name="Sakamoto M."/>
        </authorList>
    </citation>
    <scope>NUCLEOTIDE SEQUENCE [LARGE SCALE GENOMIC DNA]</scope>
    <source>
        <strain evidence="10">12BBH14</strain>
    </source>
</reference>
<name>A0ABN6YZ36_9FIRM</name>
<dbReference type="SFLD" id="SFLDF00027">
    <property type="entry name" value="p-type_atpase"/>
    <property type="match status" value="1"/>
</dbReference>
<proteinExistence type="predicted"/>
<evidence type="ECO:0000256" key="5">
    <source>
        <dbReference type="ARBA" id="ARBA00023136"/>
    </source>
</evidence>
<dbReference type="Gene3D" id="3.40.50.1000">
    <property type="entry name" value="HAD superfamily/HAD-like"/>
    <property type="match status" value="1"/>
</dbReference>
<evidence type="ECO:0000256" key="1">
    <source>
        <dbReference type="ARBA" id="ARBA00004141"/>
    </source>
</evidence>
<organism evidence="9 10">
    <name type="scientific">Claveliimonas bilis</name>
    <dbReference type="NCBI Taxonomy" id="3028070"/>
    <lineage>
        <taxon>Bacteria</taxon>
        <taxon>Bacillati</taxon>
        <taxon>Bacillota</taxon>
        <taxon>Clostridia</taxon>
        <taxon>Lachnospirales</taxon>
        <taxon>Lachnospiraceae</taxon>
        <taxon>Claveliimonas</taxon>
    </lineage>
</organism>
<evidence type="ECO:0000313" key="10">
    <source>
        <dbReference type="Proteomes" id="UP001305815"/>
    </source>
</evidence>
<dbReference type="EMBL" id="AP027742">
    <property type="protein sequence ID" value="BDZ76394.1"/>
    <property type="molecule type" value="Genomic_DNA"/>
</dbReference>
<feature type="transmembrane region" description="Helical" evidence="7">
    <location>
        <begin position="66"/>
        <end position="86"/>
    </location>
</feature>
<evidence type="ECO:0000256" key="7">
    <source>
        <dbReference type="SAM" id="Phobius"/>
    </source>
</evidence>
<dbReference type="InterPro" id="IPR023299">
    <property type="entry name" value="ATPase_P-typ_cyto_dom_N"/>
</dbReference>
<evidence type="ECO:0000256" key="4">
    <source>
        <dbReference type="ARBA" id="ARBA00022989"/>
    </source>
</evidence>
<evidence type="ECO:0000256" key="2">
    <source>
        <dbReference type="ARBA" id="ARBA00022692"/>
    </source>
</evidence>
<dbReference type="Pfam" id="PF00122">
    <property type="entry name" value="E1-E2_ATPase"/>
    <property type="match status" value="1"/>
</dbReference>
<sequence length="816" mass="90104">MRRRKRQYARETEEIQRERIPTTRYDPDYREGLTENQVQEHRLHGWTNVAVDPPAKTTKEIIHENVFTYFNLIFIVLGILLCLVGSFRNLTFLPVVILNTLIGIVQEVRAKNVLEKMSMLNAPHARVVRDGKISQVNSEDLVIDDIVIFSAGNQICADAVVAAGEVQVNESLLTGESDEITKRKGDHLMSGSFVVSGQCHARLDKVGADSYISRLTIEAKAMDDQEQSEMIRSLNKLVKWVGIIIIPIGLVLFSQSFFFNDEGFRQSVTSMVAAVIGMIPEGLYLLASVALAVSAMRLAGQKVLLHDMKSIETLARVNVLCVDKTGTITENTMTVNKAEPTLDYREKEEEYPPLEKMIGDFAAAMSEDNITMAALKEHFRENTGKKPVSKTSFSSAVKYSSVTYKDGAYVLGAPEMVLRDDYVLYEAEIEQYTKKGYRVLVFGKYEGEIDGKALKEKVIPLGYIMLSNPIRENAPETFQYFAQQGVDIKVISGDNPMTVSEVAQQAGIKGAENYVDAASLKTDHEVAEAMEKYTVFGRVTPNQKRQFVQVLKEQGNTVAMTGDGVNDILALKDADCSIAMASGSEAASQAAQVVLLESDFSKMPSVVLEGRRVVNNIQRSASLFLVKNIFSLLLSLFSAVFMITYPLEPSQVSLISMFTIGVPAFFLALEPNKSRIEGHFLSNVFLKALPGGLTDVLIVGALVIFGQTFEVGSRDISTAATILLAIVGFMVLYKISQPMNPMRMIVLIGCGIALIFSSIYLDDLFAMSGMSTKCIMLFIVFSIAAEPVFRYLSFVVEELGKLGKKLIGKKSSEKNG</sequence>
<dbReference type="PRINTS" id="PR00120">
    <property type="entry name" value="HATPASE"/>
</dbReference>
<protein>
    <submittedName>
        <fullName evidence="9">ATPase P</fullName>
    </submittedName>
</protein>
<keyword evidence="4 7" id="KW-1133">Transmembrane helix</keyword>
<evidence type="ECO:0000259" key="8">
    <source>
        <dbReference type="Pfam" id="PF00122"/>
    </source>
</evidence>
<keyword evidence="10" id="KW-1185">Reference proteome</keyword>
<evidence type="ECO:0000256" key="3">
    <source>
        <dbReference type="ARBA" id="ARBA00022967"/>
    </source>
</evidence>
<dbReference type="InterPro" id="IPR001757">
    <property type="entry name" value="P_typ_ATPase"/>
</dbReference>
<feature type="region of interest" description="Disordered" evidence="6">
    <location>
        <begin position="1"/>
        <end position="21"/>
    </location>
</feature>